<keyword evidence="7" id="KW-0325">Glycoprotein</keyword>
<dbReference type="InterPro" id="IPR013780">
    <property type="entry name" value="Glyco_hydro_b"/>
</dbReference>
<feature type="compositionally biased region" description="Low complexity" evidence="11">
    <location>
        <begin position="78"/>
        <end position="92"/>
    </location>
</feature>
<evidence type="ECO:0000256" key="4">
    <source>
        <dbReference type="ARBA" id="ARBA00022729"/>
    </source>
</evidence>
<dbReference type="GO" id="GO:0090599">
    <property type="term" value="F:alpha-glucosidase activity"/>
    <property type="evidence" value="ECO:0007669"/>
    <property type="project" value="TreeGrafter"/>
</dbReference>
<dbReference type="PROSITE" id="PS00129">
    <property type="entry name" value="GLYCOSYL_HYDROL_F31_1"/>
    <property type="match status" value="1"/>
</dbReference>
<evidence type="ECO:0000313" key="16">
    <source>
        <dbReference type="EMBL" id="CCO14193.1"/>
    </source>
</evidence>
<dbReference type="RefSeq" id="XP_007515314.1">
    <property type="nucleotide sequence ID" value="XM_007515252.1"/>
</dbReference>
<dbReference type="FunFam" id="3.20.20.80:FF:000039">
    <property type="entry name" value="Glucosidase, alpha neutral C"/>
    <property type="match status" value="1"/>
</dbReference>
<dbReference type="InterPro" id="IPR025887">
    <property type="entry name" value="Glyco_hydro_31_N_dom"/>
</dbReference>
<dbReference type="STRING" id="41875.K8EY51"/>
<dbReference type="Pfam" id="PF21365">
    <property type="entry name" value="Glyco_hydro_31_3rd"/>
    <property type="match status" value="1"/>
</dbReference>
<evidence type="ECO:0000256" key="8">
    <source>
        <dbReference type="ARBA" id="ARBA00023295"/>
    </source>
</evidence>
<dbReference type="GeneID" id="19018449"/>
<dbReference type="Proteomes" id="UP000198341">
    <property type="component" value="Chromosome 1"/>
</dbReference>
<dbReference type="GO" id="GO:0005783">
    <property type="term" value="C:endoplasmic reticulum"/>
    <property type="evidence" value="ECO:0007669"/>
    <property type="project" value="UniProtKB-SubCell"/>
</dbReference>
<evidence type="ECO:0000256" key="3">
    <source>
        <dbReference type="ARBA" id="ARBA00007806"/>
    </source>
</evidence>
<reference evidence="16 17" key="1">
    <citation type="submission" date="2011-10" db="EMBL/GenBank/DDBJ databases">
        <authorList>
            <person name="Genoscope - CEA"/>
        </authorList>
    </citation>
    <scope>NUCLEOTIDE SEQUENCE [LARGE SCALE GENOMIC DNA]</scope>
    <source>
        <strain evidence="16 17">RCC 1105</strain>
    </source>
</reference>
<keyword evidence="6" id="KW-0256">Endoplasmic reticulum</keyword>
<dbReference type="KEGG" id="bpg:Bathy01g07150"/>
<feature type="region of interest" description="Disordered" evidence="11">
    <location>
        <begin position="77"/>
        <end position="107"/>
    </location>
</feature>
<dbReference type="SUPFAM" id="SSF51445">
    <property type="entry name" value="(Trans)glycosidases"/>
    <property type="match status" value="1"/>
</dbReference>
<dbReference type="CDD" id="cd06603">
    <property type="entry name" value="GH31_GANC_GANAB_alpha"/>
    <property type="match status" value="1"/>
</dbReference>
<evidence type="ECO:0000259" key="13">
    <source>
        <dbReference type="Pfam" id="PF01055"/>
    </source>
</evidence>
<dbReference type="InterPro" id="IPR030458">
    <property type="entry name" value="Glyco_hydro_31_AS"/>
</dbReference>
<comment type="subcellular location">
    <subcellularLocation>
        <location evidence="1">Endoplasmic reticulum</location>
    </subcellularLocation>
</comment>
<organism evidence="16 17">
    <name type="scientific">Bathycoccus prasinos</name>
    <dbReference type="NCBI Taxonomy" id="41875"/>
    <lineage>
        <taxon>Eukaryota</taxon>
        <taxon>Viridiplantae</taxon>
        <taxon>Chlorophyta</taxon>
        <taxon>Mamiellophyceae</taxon>
        <taxon>Mamiellales</taxon>
        <taxon>Bathycoccaceae</taxon>
        <taxon>Bathycoccus</taxon>
    </lineage>
</organism>
<proteinExistence type="inferred from homology"/>
<dbReference type="Pfam" id="PF13802">
    <property type="entry name" value="Gal_mutarotas_2"/>
    <property type="match status" value="1"/>
</dbReference>
<dbReference type="eggNOG" id="KOG1066">
    <property type="taxonomic scope" value="Eukaryota"/>
</dbReference>
<evidence type="ECO:0000256" key="11">
    <source>
        <dbReference type="SAM" id="MobiDB-lite"/>
    </source>
</evidence>
<dbReference type="SUPFAM" id="SSF51011">
    <property type="entry name" value="Glycosyl hydrolase domain"/>
    <property type="match status" value="1"/>
</dbReference>
<dbReference type="PANTHER" id="PTHR22762:SF54">
    <property type="entry name" value="BCDNA.GH04962"/>
    <property type="match status" value="1"/>
</dbReference>
<feature type="domain" description="Glycoside hydrolase family 31 TIM barrel" evidence="13">
    <location>
        <begin position="413"/>
        <end position="740"/>
    </location>
</feature>
<dbReference type="CDD" id="cd14752">
    <property type="entry name" value="GH31_N"/>
    <property type="match status" value="1"/>
</dbReference>
<keyword evidence="12" id="KW-1133">Transmembrane helix</keyword>
<evidence type="ECO:0000256" key="9">
    <source>
        <dbReference type="ARBA" id="ARBA00042895"/>
    </source>
</evidence>
<keyword evidence="4" id="KW-0732">Signal</keyword>
<dbReference type="InterPro" id="IPR000322">
    <property type="entry name" value="Glyco_hydro_31_TIM"/>
</dbReference>
<keyword evidence="17" id="KW-1185">Reference proteome</keyword>
<feature type="transmembrane region" description="Helical" evidence="12">
    <location>
        <begin position="20"/>
        <end position="39"/>
    </location>
</feature>
<evidence type="ECO:0000259" key="14">
    <source>
        <dbReference type="Pfam" id="PF13802"/>
    </source>
</evidence>
<keyword evidence="5 10" id="KW-0378">Hydrolase</keyword>
<evidence type="ECO:0000256" key="1">
    <source>
        <dbReference type="ARBA" id="ARBA00004240"/>
    </source>
</evidence>
<gene>
    <name evidence="16" type="ORF">Bathy01g07150</name>
</gene>
<dbReference type="GO" id="GO:0005975">
    <property type="term" value="P:carbohydrate metabolic process"/>
    <property type="evidence" value="ECO:0007669"/>
    <property type="project" value="InterPro"/>
</dbReference>
<keyword evidence="8 10" id="KW-0326">Glycosidase</keyword>
<dbReference type="InterPro" id="IPR011013">
    <property type="entry name" value="Gal_mutarotase_sf_dom"/>
</dbReference>
<keyword evidence="12" id="KW-0472">Membrane</keyword>
<dbReference type="EMBL" id="FO082278">
    <property type="protein sequence ID" value="CCO14193.1"/>
    <property type="molecule type" value="Genomic_DNA"/>
</dbReference>
<evidence type="ECO:0000313" key="17">
    <source>
        <dbReference type="Proteomes" id="UP000198341"/>
    </source>
</evidence>
<dbReference type="GO" id="GO:0030246">
    <property type="term" value="F:carbohydrate binding"/>
    <property type="evidence" value="ECO:0007669"/>
    <property type="project" value="InterPro"/>
</dbReference>
<evidence type="ECO:0000256" key="10">
    <source>
        <dbReference type="RuleBase" id="RU361185"/>
    </source>
</evidence>
<dbReference type="AlphaFoldDB" id="K8EY51"/>
<evidence type="ECO:0000256" key="2">
    <source>
        <dbReference type="ARBA" id="ARBA00004833"/>
    </source>
</evidence>
<evidence type="ECO:0000259" key="15">
    <source>
        <dbReference type="Pfam" id="PF21365"/>
    </source>
</evidence>
<dbReference type="InterPro" id="IPR017853">
    <property type="entry name" value="GH"/>
</dbReference>
<accession>K8EY51</accession>
<dbReference type="PANTHER" id="PTHR22762">
    <property type="entry name" value="ALPHA-GLUCOSIDASE"/>
    <property type="match status" value="1"/>
</dbReference>
<feature type="domain" description="Glycosyl hydrolase family 31 C-terminal" evidence="15">
    <location>
        <begin position="748"/>
        <end position="834"/>
    </location>
</feature>
<sequence>MISTTTTKTRASRPRTFSSFPFFFFSSFFFFFFFIFSLVKVGAFKAQDFKTYETSSFCNRHRDAAPKAYSIGKLIVPSSSSSSSASSSSSSSQERSNRKEEEDEDEASFDVLLDDMKTSVEMKLNAYANGAVRLRFDDILHPRYVPKDVLVPEETVKALQTKWVVERNMEKNAESGKTETVLKMVASGMNVRVRVEHETPLAVVVERDGVEVMAFNREETFAFETVDDVSGLAREGDNTVETFNSHTDSRPYGNTAISFDVSFPNATDMYGLPERATSLSLKSTIKRPSSQEEVDQKLHHESEPYRLYNLDVFEYESESPFGLYGSIPMLLAHGSKNVNGAGNDDGKARETISSGMYFHNPTETYVDIVKEESSLDERTSHWMAESGALDLFLFPGMDFASIHKMYGDFLGTTALPPLFSLGYHQCRWNYRDEQDVEEVDAGFDEHDIPYDVIWLDIEHTDGKRYMTWDSTKFPTPERMINDIAEKGRKMVVIIDPHVKKDDKYPIFKEAESKQYYVKKNDKTTDFDGWCWPGSSMYLDVTNPDVRSWWASKFALDSYKGSTPDLYVWNDMNEPSVFNGPEITMQKDLIHHGEVEHREVHNVFGMYYHMATAEGIEKRQNERPFVLSRAFFAGTQRIGPIWTGDNAADWEHLRVSVPMVLTLGLTGLPFSGADIGGFFGNPDSELLVRWYQLGAFYPFMRGHAHIDTKRREPWLFGDENTNLIREAIRNRYRLLPTFYALFDENSRLGTPIVRPLFYAFPDDPRVLRKDDCFMLGDALLVYPVMEAGASQIEIYLPKGVWYDVDTNEKHFGPKEFMKKVTMRDIPQFQRGGSILITKERARRSTKAQRNDPITISIAPDEKGEARGAYYNDDGISFAHASPSGRNRKKLWWSRYALATSTYDPVSSKVPFFIDETEVERVRVLGDDELNASWKQANLNPPRSPQKNTSDVAFESNGVLNINAPFSSMHGVFVIGLVK</sequence>
<evidence type="ECO:0000256" key="6">
    <source>
        <dbReference type="ARBA" id="ARBA00022824"/>
    </source>
</evidence>
<protein>
    <recommendedName>
        <fullName evidence="9">Glucosidase II subunit alpha</fullName>
    </recommendedName>
</protein>
<evidence type="ECO:0000256" key="12">
    <source>
        <dbReference type="SAM" id="Phobius"/>
    </source>
</evidence>
<evidence type="ECO:0000256" key="5">
    <source>
        <dbReference type="ARBA" id="ARBA00022801"/>
    </source>
</evidence>
<dbReference type="Gene3D" id="3.20.20.80">
    <property type="entry name" value="Glycosidases"/>
    <property type="match status" value="1"/>
</dbReference>
<dbReference type="SUPFAM" id="SSF74650">
    <property type="entry name" value="Galactose mutarotase-like"/>
    <property type="match status" value="1"/>
</dbReference>
<comment type="pathway">
    <text evidence="2">Glycan metabolism; N-glycan metabolism.</text>
</comment>
<dbReference type="OrthoDB" id="3237269at2759"/>
<keyword evidence="12" id="KW-0812">Transmembrane</keyword>
<dbReference type="Pfam" id="PF01055">
    <property type="entry name" value="Glyco_hydro_31_2nd"/>
    <property type="match status" value="1"/>
</dbReference>
<comment type="similarity">
    <text evidence="3 10">Belongs to the glycosyl hydrolase 31 family.</text>
</comment>
<dbReference type="Gene3D" id="2.60.40.1760">
    <property type="entry name" value="glycosyl hydrolase (family 31)"/>
    <property type="match status" value="1"/>
</dbReference>
<feature type="domain" description="Glycoside hydrolase family 31 N-terminal" evidence="14">
    <location>
        <begin position="122"/>
        <end position="336"/>
    </location>
</feature>
<name>K8EY51_9CHLO</name>
<dbReference type="InterPro" id="IPR048395">
    <property type="entry name" value="Glyco_hydro_31_C"/>
</dbReference>
<evidence type="ECO:0000256" key="7">
    <source>
        <dbReference type="ARBA" id="ARBA00023180"/>
    </source>
</evidence>
<dbReference type="Gene3D" id="2.60.40.1180">
    <property type="entry name" value="Golgi alpha-mannosidase II"/>
    <property type="match status" value="2"/>
</dbReference>
<dbReference type="GO" id="GO:0006491">
    <property type="term" value="P:N-glycan processing"/>
    <property type="evidence" value="ECO:0007669"/>
    <property type="project" value="TreeGrafter"/>
</dbReference>